<feature type="compositionally biased region" description="Polar residues" evidence="1">
    <location>
        <begin position="42"/>
        <end position="55"/>
    </location>
</feature>
<protein>
    <submittedName>
        <fullName evidence="2">Uncharacterized protein</fullName>
    </submittedName>
</protein>
<comment type="caution">
    <text evidence="2">The sequence shown here is derived from an EMBL/GenBank/DDBJ whole genome shotgun (WGS) entry which is preliminary data.</text>
</comment>
<evidence type="ECO:0000256" key="1">
    <source>
        <dbReference type="SAM" id="MobiDB-lite"/>
    </source>
</evidence>
<dbReference type="EMBL" id="BGZK01000319">
    <property type="protein sequence ID" value="GBP36542.1"/>
    <property type="molecule type" value="Genomic_DNA"/>
</dbReference>
<dbReference type="Proteomes" id="UP000299102">
    <property type="component" value="Unassembled WGS sequence"/>
</dbReference>
<gene>
    <name evidence="2" type="ORF">EVAR_8377_1</name>
</gene>
<evidence type="ECO:0000313" key="2">
    <source>
        <dbReference type="EMBL" id="GBP36542.1"/>
    </source>
</evidence>
<name>A0A4C1VE57_EUMVA</name>
<sequence>MTVLSEDGIHSGSGRRRRGGYTHNSAHDLWPTRRVRRRETFAANSRSVKTVAQTDRQTDVSDIAGAGRRAPRPARARHYSRVIDKTQRRAK</sequence>
<reference evidence="2 3" key="1">
    <citation type="journal article" date="2019" name="Commun. Biol.">
        <title>The bagworm genome reveals a unique fibroin gene that provides high tensile strength.</title>
        <authorList>
            <person name="Kono N."/>
            <person name="Nakamura H."/>
            <person name="Ohtoshi R."/>
            <person name="Tomita M."/>
            <person name="Numata K."/>
            <person name="Arakawa K."/>
        </authorList>
    </citation>
    <scope>NUCLEOTIDE SEQUENCE [LARGE SCALE GENOMIC DNA]</scope>
</reference>
<evidence type="ECO:0000313" key="3">
    <source>
        <dbReference type="Proteomes" id="UP000299102"/>
    </source>
</evidence>
<organism evidence="2 3">
    <name type="scientific">Eumeta variegata</name>
    <name type="common">Bagworm moth</name>
    <name type="synonym">Eumeta japonica</name>
    <dbReference type="NCBI Taxonomy" id="151549"/>
    <lineage>
        <taxon>Eukaryota</taxon>
        <taxon>Metazoa</taxon>
        <taxon>Ecdysozoa</taxon>
        <taxon>Arthropoda</taxon>
        <taxon>Hexapoda</taxon>
        <taxon>Insecta</taxon>
        <taxon>Pterygota</taxon>
        <taxon>Neoptera</taxon>
        <taxon>Endopterygota</taxon>
        <taxon>Lepidoptera</taxon>
        <taxon>Glossata</taxon>
        <taxon>Ditrysia</taxon>
        <taxon>Tineoidea</taxon>
        <taxon>Psychidae</taxon>
        <taxon>Oiketicinae</taxon>
        <taxon>Eumeta</taxon>
    </lineage>
</organism>
<feature type="compositionally biased region" description="Basic and acidic residues" evidence="1">
    <location>
        <begin position="81"/>
        <end position="91"/>
    </location>
</feature>
<feature type="region of interest" description="Disordered" evidence="1">
    <location>
        <begin position="1"/>
        <end position="91"/>
    </location>
</feature>
<dbReference type="AlphaFoldDB" id="A0A4C1VE57"/>
<accession>A0A4C1VE57</accession>
<feature type="compositionally biased region" description="Basic residues" evidence="1">
    <location>
        <begin position="69"/>
        <end position="80"/>
    </location>
</feature>
<proteinExistence type="predicted"/>
<keyword evidence="3" id="KW-1185">Reference proteome</keyword>